<keyword evidence="2" id="KW-1133">Transmembrane helix</keyword>
<keyword evidence="5" id="KW-1185">Reference proteome</keyword>
<dbReference type="Gene3D" id="2.60.40.1180">
    <property type="entry name" value="Golgi alpha-mannosidase II"/>
    <property type="match status" value="1"/>
</dbReference>
<evidence type="ECO:0000256" key="2">
    <source>
        <dbReference type="SAM" id="Phobius"/>
    </source>
</evidence>
<feature type="compositionally biased region" description="Low complexity" evidence="1">
    <location>
        <begin position="425"/>
        <end position="442"/>
    </location>
</feature>
<name>Q0RFL6_FRAAA</name>
<evidence type="ECO:0000313" key="5">
    <source>
        <dbReference type="Proteomes" id="UP000000657"/>
    </source>
</evidence>
<organism evidence="4 5">
    <name type="scientific">Frankia alni (strain DSM 45986 / CECT 9034 / ACN14a)</name>
    <dbReference type="NCBI Taxonomy" id="326424"/>
    <lineage>
        <taxon>Bacteria</taxon>
        <taxon>Bacillati</taxon>
        <taxon>Actinomycetota</taxon>
        <taxon>Actinomycetes</taxon>
        <taxon>Frankiales</taxon>
        <taxon>Frankiaceae</taxon>
        <taxon>Frankia</taxon>
    </lineage>
</organism>
<protein>
    <recommendedName>
        <fullName evidence="3">Glycoside hydrolase family 5 C-terminal domain-containing protein</fullName>
    </recommendedName>
</protein>
<dbReference type="Gene3D" id="3.20.20.80">
    <property type="entry name" value="Glycosidases"/>
    <property type="match status" value="1"/>
</dbReference>
<accession>Q0RFL6</accession>
<dbReference type="InterPro" id="IPR013780">
    <property type="entry name" value="Glyco_hydro_b"/>
</dbReference>
<evidence type="ECO:0000256" key="1">
    <source>
        <dbReference type="SAM" id="MobiDB-lite"/>
    </source>
</evidence>
<keyword evidence="2" id="KW-0812">Transmembrane</keyword>
<evidence type="ECO:0000313" key="4">
    <source>
        <dbReference type="EMBL" id="CAJ63726.1"/>
    </source>
</evidence>
<dbReference type="Proteomes" id="UP000000657">
    <property type="component" value="Chromosome"/>
</dbReference>
<dbReference type="SUPFAM" id="SSF51445">
    <property type="entry name" value="(Trans)glycosidases"/>
    <property type="match status" value="1"/>
</dbReference>
<dbReference type="STRING" id="326424.FRAAL5086"/>
<dbReference type="eggNOG" id="COG2730">
    <property type="taxonomic scope" value="Bacteria"/>
</dbReference>
<proteinExistence type="predicted"/>
<dbReference type="InterPro" id="IPR017853">
    <property type="entry name" value="GH"/>
</dbReference>
<evidence type="ECO:0000259" key="3">
    <source>
        <dbReference type="Pfam" id="PF18564"/>
    </source>
</evidence>
<feature type="compositionally biased region" description="Pro residues" evidence="1">
    <location>
        <begin position="443"/>
        <end position="454"/>
    </location>
</feature>
<dbReference type="GO" id="GO:0016042">
    <property type="term" value="P:lipid catabolic process"/>
    <property type="evidence" value="ECO:0007669"/>
    <property type="project" value="UniProtKB-ARBA"/>
</dbReference>
<feature type="domain" description="Glycoside hydrolase family 5 C-terminal" evidence="3">
    <location>
        <begin position="256"/>
        <end position="337"/>
    </location>
</feature>
<keyword evidence="2" id="KW-0472">Membrane</keyword>
<dbReference type="AlphaFoldDB" id="Q0RFL6"/>
<gene>
    <name evidence="4" type="ordered locus">FRAAL5086</name>
</gene>
<reference evidence="4 5" key="1">
    <citation type="journal article" date="2007" name="Genome Res.">
        <title>Genome characteristics of facultatively symbiotic Frankia sp. strains reflect host range and host plant biogeography.</title>
        <authorList>
            <person name="Normand P."/>
            <person name="Lapierre P."/>
            <person name="Tisa L.S."/>
            <person name="Gogarten J.P."/>
            <person name="Alloisio N."/>
            <person name="Bagnarol E."/>
            <person name="Bassi C.A."/>
            <person name="Berry A.M."/>
            <person name="Bickhart D.M."/>
            <person name="Choisne N."/>
            <person name="Couloux A."/>
            <person name="Cournoyer B."/>
            <person name="Cruveiller S."/>
            <person name="Daubin V."/>
            <person name="Demange N."/>
            <person name="Francino M.P."/>
            <person name="Goltsman E."/>
            <person name="Huang Y."/>
            <person name="Kopp O.R."/>
            <person name="Labarre L."/>
            <person name="Lapidus A."/>
            <person name="Lavire C."/>
            <person name="Marechal J."/>
            <person name="Martinez M."/>
            <person name="Mastronunzio J.E."/>
            <person name="Mullin B.C."/>
            <person name="Niemann J."/>
            <person name="Pujic P."/>
            <person name="Rawnsley T."/>
            <person name="Rouy Z."/>
            <person name="Schenowitz C."/>
            <person name="Sellstedt A."/>
            <person name="Tavares F."/>
            <person name="Tomkins J.P."/>
            <person name="Vallenet D."/>
            <person name="Valverde C."/>
            <person name="Wall L.G."/>
            <person name="Wang Y."/>
            <person name="Medigue C."/>
            <person name="Benson D.R."/>
        </authorList>
    </citation>
    <scope>NUCLEOTIDE SEQUENCE [LARGE SCALE GENOMIC DNA]</scope>
    <source>
        <strain evidence="5">DSM 45986 / CECT 9034 / ACN14a</strain>
    </source>
</reference>
<dbReference type="EMBL" id="CT573213">
    <property type="protein sequence ID" value="CAJ63726.1"/>
    <property type="molecule type" value="Genomic_DNA"/>
</dbReference>
<sequence length="479" mass="47527">MPAPAAPAPAGTIGHSGAYLTDGERRAVVIRGMTVPAGVTPTAADLDTWIAYGFSGVRLAVPVAAGGRFPATAGWPASDATARAAADPGLDQVTGLTRAFTGRGMRVVLRLVPAARGQALSGATLATGLGRLATRFRGEPGLIGYEVPAAGIGAAGIGAALAEAVTAQDPDHLLWRDRPAPFDAAATVAVNDPTGYLVGWKDGSPAAVRALASAADAFGLSWFYDAPSGTGGTVGTDPPQALGGGSLPAAPAEIVRPYPVAVAGTPESLRFDDARVLTVSYRTEGPAGGSLAPGAATAISVPAWSYPQGYQVQVVGARVTSAPGAGLLCVVAEPGAARVDVRVSPATAGPQVRAPAAAGAGGCATSPVPAAGAAGSVTPAPAAAEGRDDDYSGPLLWVLPLVGAAGAAAPLAFVFRPWRRRSRRSGPSGPPGWSSPLDLAPLDPAPLHPRPAPAEPAERRPVVVPGQASVPADPDRGGD</sequence>
<dbReference type="HOGENOM" id="CLU_557543_0_0_11"/>
<dbReference type="Pfam" id="PF18564">
    <property type="entry name" value="Glyco_hydro_5_C"/>
    <property type="match status" value="1"/>
</dbReference>
<feature type="transmembrane region" description="Helical" evidence="2">
    <location>
        <begin position="395"/>
        <end position="415"/>
    </location>
</feature>
<feature type="region of interest" description="Disordered" evidence="1">
    <location>
        <begin position="421"/>
        <end position="479"/>
    </location>
</feature>
<dbReference type="KEGG" id="fal:FRAAL5086"/>
<dbReference type="InterPro" id="IPR041036">
    <property type="entry name" value="GH5_C"/>
</dbReference>
<dbReference type="GO" id="GO:1901136">
    <property type="term" value="P:carbohydrate derivative catabolic process"/>
    <property type="evidence" value="ECO:0007669"/>
    <property type="project" value="UniProtKB-ARBA"/>
</dbReference>